<dbReference type="CDD" id="cd00156">
    <property type="entry name" value="REC"/>
    <property type="match status" value="1"/>
</dbReference>
<dbReference type="PROSITE" id="PS50112">
    <property type="entry name" value="PAS"/>
    <property type="match status" value="1"/>
</dbReference>
<feature type="compositionally biased region" description="Pro residues" evidence="7">
    <location>
        <begin position="1"/>
        <end position="11"/>
    </location>
</feature>
<evidence type="ECO:0000259" key="8">
    <source>
        <dbReference type="PROSITE" id="PS50109"/>
    </source>
</evidence>
<evidence type="ECO:0000256" key="1">
    <source>
        <dbReference type="ARBA" id="ARBA00000085"/>
    </source>
</evidence>
<dbReference type="SMART" id="SM00387">
    <property type="entry name" value="HATPase_c"/>
    <property type="match status" value="1"/>
</dbReference>
<feature type="modified residue" description="4-aspartylphosphate" evidence="6">
    <location>
        <position position="825"/>
    </location>
</feature>
<dbReference type="InterPro" id="IPR004358">
    <property type="entry name" value="Sig_transdc_His_kin-like_C"/>
</dbReference>
<dbReference type="InterPro" id="IPR003594">
    <property type="entry name" value="HATPase_dom"/>
</dbReference>
<dbReference type="EC" id="2.7.13.3" evidence="2"/>
<dbReference type="Proteomes" id="UP001165089">
    <property type="component" value="Unassembled WGS sequence"/>
</dbReference>
<comment type="caution">
    <text evidence="11">The sequence shown here is derived from an EMBL/GenBank/DDBJ whole genome shotgun (WGS) entry which is preliminary data.</text>
</comment>
<name>A0ABQ5Q8X8_9BACT</name>
<dbReference type="Pfam" id="PF02518">
    <property type="entry name" value="HATPase_c"/>
    <property type="match status" value="1"/>
</dbReference>
<dbReference type="SUPFAM" id="SSF52172">
    <property type="entry name" value="CheY-like"/>
    <property type="match status" value="1"/>
</dbReference>
<dbReference type="Gene3D" id="3.30.450.40">
    <property type="match status" value="2"/>
</dbReference>
<feature type="region of interest" description="Disordered" evidence="7">
    <location>
        <begin position="1"/>
        <end position="24"/>
    </location>
</feature>
<evidence type="ECO:0000256" key="7">
    <source>
        <dbReference type="SAM" id="MobiDB-lite"/>
    </source>
</evidence>
<dbReference type="SUPFAM" id="SSF55874">
    <property type="entry name" value="ATPase domain of HSP90 chaperone/DNA topoisomerase II/histidine kinase"/>
    <property type="match status" value="1"/>
</dbReference>
<dbReference type="InterPro" id="IPR035965">
    <property type="entry name" value="PAS-like_dom_sf"/>
</dbReference>
<evidence type="ECO:0000256" key="4">
    <source>
        <dbReference type="ARBA" id="ARBA00022679"/>
    </source>
</evidence>
<sequence length="892" mass="96909">MEEPVPNPAAPRLPSNGGAGRGDLDERLRQSEGFQRQLAEGIYALSLVRRPEEAYQVLMAHAAKILPTPHWCIGQVLERGDGPRVEIAGWTPSVWARFGEVIRGLSIPVSDGAFAREVYGYRRTSFVADTGAEPGRVEPGLVATFGIRSLLGLPLVFEGQVGGVLYAVALEGEASLAPSEDQLSVLQSLSRIAALALERLRAQAALEESASLAQDLAQGVRDLAEAHDESALVAALFHWAGRIVPAPNWWLNRFDPASRTSTTVHWTPGLEVFGSPAAIREPVPVRADSLMEALHFGHRSLHLHRCEGHAEIPDLGAWPYRTLLGVPLAHQGEIVGTLFGGSFGDQGHLTVSEKRFEALESLAGAAGLVLNRLQARRDLEAEEARFRQLFEQAPDAHLLLRNGRFAAVNEAAVRLFGLSREQLLERAPWDLSPEFQPSGERSREAALRRIEGAIQGPSQRFEWHHLGSNGHEFPCEVSLTLMSREDGPIVQAIVRDISAQKQAETDRTALERQLFQAQKMESLGVLAGGIAHDFNNLLMGVLGHAGLALEQLNPLHPARRNLEAIQKAGQRAADLTRQMLAYSGRGQFVVRNLDLTAQVEEMVHLLEVSLPKTVVLKLDLRRGLPAISADAAQIQQVIMNLVINAAEAIGETSGLITLATGAQHLDAAMIRALLVGQDVAPGTYIYLEVSDTGCGMDPETIGRIFEPFFTTKFTGRGLGLSAIMGIVRGHKGALKVYSEVGRGTTFKVLFPAQGQAQEPVGPGSSEPAWQGTGLVLVVDDDETVRSVARQTLELKGFEVLEAEDGLVALELLQRKGTDIALVLLDMTMPHLGGEATFREMRQRQPEIRVILSSGYNEQEAMSRFMGKGLKGFLQKPYGPRELLAKVQSVLGA</sequence>
<feature type="domain" description="Histidine kinase" evidence="8">
    <location>
        <begin position="529"/>
        <end position="754"/>
    </location>
</feature>
<gene>
    <name evidence="11" type="ORF">GETHPA_24140</name>
</gene>
<dbReference type="InterPro" id="IPR005467">
    <property type="entry name" value="His_kinase_dom"/>
</dbReference>
<dbReference type="PROSITE" id="PS50110">
    <property type="entry name" value="RESPONSE_REGULATORY"/>
    <property type="match status" value="1"/>
</dbReference>
<reference evidence="11 12" key="1">
    <citation type="journal article" date="2023" name="Antonie Van Leeuwenhoek">
        <title>Mesoterricola silvestris gen. nov., sp. nov., Mesoterricola sediminis sp. nov., Geothrix oryzae sp. nov., Geothrix edaphica sp. nov., Geothrix rubra sp. nov., and Geothrix limicola sp. nov., six novel members of Acidobacteriota isolated from soils.</title>
        <authorList>
            <person name="Itoh H."/>
            <person name="Sugisawa Y."/>
            <person name="Mise K."/>
            <person name="Xu Z."/>
            <person name="Kuniyasu M."/>
            <person name="Ushijima N."/>
            <person name="Kawano K."/>
            <person name="Kobayashi E."/>
            <person name="Shiratori Y."/>
            <person name="Masuda Y."/>
            <person name="Senoo K."/>
        </authorList>
    </citation>
    <scope>NUCLEOTIDE SEQUENCE [LARGE SCALE GENOMIC DNA]</scope>
    <source>
        <strain evidence="11 12">Red803</strain>
    </source>
</reference>
<dbReference type="Pfam" id="PF00072">
    <property type="entry name" value="Response_reg"/>
    <property type="match status" value="1"/>
</dbReference>
<protein>
    <recommendedName>
        <fullName evidence="2">histidine kinase</fullName>
        <ecNumber evidence="2">2.7.13.3</ecNumber>
    </recommendedName>
</protein>
<dbReference type="SUPFAM" id="SSF55781">
    <property type="entry name" value="GAF domain-like"/>
    <property type="match status" value="2"/>
</dbReference>
<keyword evidence="3 6" id="KW-0597">Phosphoprotein</keyword>
<dbReference type="SMART" id="SM00091">
    <property type="entry name" value="PAS"/>
    <property type="match status" value="1"/>
</dbReference>
<evidence type="ECO:0000256" key="5">
    <source>
        <dbReference type="ARBA" id="ARBA00022777"/>
    </source>
</evidence>
<dbReference type="Pfam" id="PF01590">
    <property type="entry name" value="GAF"/>
    <property type="match status" value="1"/>
</dbReference>
<organism evidence="11 12">
    <name type="scientific">Geothrix rubra</name>
    <dbReference type="NCBI Taxonomy" id="2927977"/>
    <lineage>
        <taxon>Bacteria</taxon>
        <taxon>Pseudomonadati</taxon>
        <taxon>Acidobacteriota</taxon>
        <taxon>Holophagae</taxon>
        <taxon>Holophagales</taxon>
        <taxon>Holophagaceae</taxon>
        <taxon>Geothrix</taxon>
    </lineage>
</organism>
<dbReference type="CDD" id="cd00130">
    <property type="entry name" value="PAS"/>
    <property type="match status" value="1"/>
</dbReference>
<dbReference type="PANTHER" id="PTHR43065">
    <property type="entry name" value="SENSOR HISTIDINE KINASE"/>
    <property type="match status" value="1"/>
</dbReference>
<dbReference type="SMART" id="SM00065">
    <property type="entry name" value="GAF"/>
    <property type="match status" value="2"/>
</dbReference>
<accession>A0ABQ5Q8X8</accession>
<dbReference type="RefSeq" id="WP_285726554.1">
    <property type="nucleotide sequence ID" value="NZ_BSDD01000004.1"/>
</dbReference>
<dbReference type="PANTHER" id="PTHR43065:SF42">
    <property type="entry name" value="TWO-COMPONENT SENSOR PPRA"/>
    <property type="match status" value="1"/>
</dbReference>
<dbReference type="SMART" id="SM00388">
    <property type="entry name" value="HisKA"/>
    <property type="match status" value="1"/>
</dbReference>
<dbReference type="PRINTS" id="PR00344">
    <property type="entry name" value="BCTRLSENSOR"/>
</dbReference>
<dbReference type="Gene3D" id="3.30.565.10">
    <property type="entry name" value="Histidine kinase-like ATPase, C-terminal domain"/>
    <property type="match status" value="1"/>
</dbReference>
<dbReference type="InterPro" id="IPR001789">
    <property type="entry name" value="Sig_transdc_resp-reg_receiver"/>
</dbReference>
<dbReference type="InterPro" id="IPR029016">
    <property type="entry name" value="GAF-like_dom_sf"/>
</dbReference>
<dbReference type="EMBL" id="BSDD01000004">
    <property type="protein sequence ID" value="GLH70881.1"/>
    <property type="molecule type" value="Genomic_DNA"/>
</dbReference>
<proteinExistence type="predicted"/>
<dbReference type="InterPro" id="IPR011006">
    <property type="entry name" value="CheY-like_superfamily"/>
</dbReference>
<dbReference type="Gene3D" id="3.30.450.20">
    <property type="entry name" value="PAS domain"/>
    <property type="match status" value="1"/>
</dbReference>
<dbReference type="InterPro" id="IPR036097">
    <property type="entry name" value="HisK_dim/P_sf"/>
</dbReference>
<feature type="domain" description="PAS" evidence="10">
    <location>
        <begin position="382"/>
        <end position="457"/>
    </location>
</feature>
<evidence type="ECO:0000256" key="6">
    <source>
        <dbReference type="PROSITE-ProRule" id="PRU00169"/>
    </source>
</evidence>
<feature type="domain" description="Response regulatory" evidence="9">
    <location>
        <begin position="774"/>
        <end position="890"/>
    </location>
</feature>
<dbReference type="SMART" id="SM00448">
    <property type="entry name" value="REC"/>
    <property type="match status" value="1"/>
</dbReference>
<evidence type="ECO:0000259" key="10">
    <source>
        <dbReference type="PROSITE" id="PS50112"/>
    </source>
</evidence>
<dbReference type="InterPro" id="IPR003018">
    <property type="entry name" value="GAF"/>
</dbReference>
<dbReference type="Gene3D" id="1.10.287.130">
    <property type="match status" value="1"/>
</dbReference>
<dbReference type="Pfam" id="PF13426">
    <property type="entry name" value="PAS_9"/>
    <property type="match status" value="1"/>
</dbReference>
<evidence type="ECO:0000256" key="2">
    <source>
        <dbReference type="ARBA" id="ARBA00012438"/>
    </source>
</evidence>
<dbReference type="Gene3D" id="3.40.50.2300">
    <property type="match status" value="1"/>
</dbReference>
<dbReference type="InterPro" id="IPR003661">
    <property type="entry name" value="HisK_dim/P_dom"/>
</dbReference>
<dbReference type="InterPro" id="IPR000014">
    <property type="entry name" value="PAS"/>
</dbReference>
<dbReference type="SUPFAM" id="SSF47384">
    <property type="entry name" value="Homodimeric domain of signal transducing histidine kinase"/>
    <property type="match status" value="1"/>
</dbReference>
<dbReference type="SUPFAM" id="SSF55785">
    <property type="entry name" value="PYP-like sensor domain (PAS domain)"/>
    <property type="match status" value="1"/>
</dbReference>
<keyword evidence="5" id="KW-0418">Kinase</keyword>
<keyword evidence="4" id="KW-0808">Transferase</keyword>
<keyword evidence="12" id="KW-1185">Reference proteome</keyword>
<comment type="catalytic activity">
    <reaction evidence="1">
        <text>ATP + protein L-histidine = ADP + protein N-phospho-L-histidine.</text>
        <dbReference type="EC" id="2.7.13.3"/>
    </reaction>
</comment>
<dbReference type="PROSITE" id="PS50109">
    <property type="entry name" value="HIS_KIN"/>
    <property type="match status" value="1"/>
</dbReference>
<dbReference type="NCBIfam" id="TIGR00229">
    <property type="entry name" value="sensory_box"/>
    <property type="match status" value="1"/>
</dbReference>
<dbReference type="InterPro" id="IPR036890">
    <property type="entry name" value="HATPase_C_sf"/>
</dbReference>
<evidence type="ECO:0000256" key="3">
    <source>
        <dbReference type="ARBA" id="ARBA00022553"/>
    </source>
</evidence>
<evidence type="ECO:0000313" key="11">
    <source>
        <dbReference type="EMBL" id="GLH70881.1"/>
    </source>
</evidence>
<evidence type="ECO:0000259" key="9">
    <source>
        <dbReference type="PROSITE" id="PS50110"/>
    </source>
</evidence>
<evidence type="ECO:0000313" key="12">
    <source>
        <dbReference type="Proteomes" id="UP001165089"/>
    </source>
</evidence>